<comment type="caution">
    <text evidence="7">The sequence shown here is derived from an EMBL/GenBank/DDBJ whole genome shotgun (WGS) entry which is preliminary data.</text>
</comment>
<comment type="catalytic activity">
    <reaction evidence="5">
        <text>a 4-saturated-(3S)-3-hydroxyacyl-CoA = a (3E)-enoyl-CoA + H2O</text>
        <dbReference type="Rhea" id="RHEA:20724"/>
        <dbReference type="ChEBI" id="CHEBI:15377"/>
        <dbReference type="ChEBI" id="CHEBI:58521"/>
        <dbReference type="ChEBI" id="CHEBI:137480"/>
        <dbReference type="EC" id="4.2.1.17"/>
    </reaction>
</comment>
<evidence type="ECO:0000256" key="3">
    <source>
        <dbReference type="ARBA" id="ARBA00022832"/>
    </source>
</evidence>
<dbReference type="SUPFAM" id="SSF52096">
    <property type="entry name" value="ClpP/crotonase"/>
    <property type="match status" value="1"/>
</dbReference>
<organism evidence="7 8">
    <name type="scientific">Nocardia colli</name>
    <dbReference type="NCBI Taxonomy" id="2545717"/>
    <lineage>
        <taxon>Bacteria</taxon>
        <taxon>Bacillati</taxon>
        <taxon>Actinomycetota</taxon>
        <taxon>Actinomycetes</taxon>
        <taxon>Mycobacteriales</taxon>
        <taxon>Nocardiaceae</taxon>
        <taxon>Nocardia</taxon>
    </lineage>
</organism>
<comment type="similarity">
    <text evidence="2 6">Belongs to the enoyl-CoA hydratase/isomerase family.</text>
</comment>
<dbReference type="GO" id="GO:0004300">
    <property type="term" value="F:enoyl-CoA hydratase activity"/>
    <property type="evidence" value="ECO:0007669"/>
    <property type="project" value="UniProtKB-EC"/>
</dbReference>
<keyword evidence="3" id="KW-0276">Fatty acid metabolism</keyword>
<dbReference type="Pfam" id="PF00378">
    <property type="entry name" value="ECH_1"/>
    <property type="match status" value="2"/>
</dbReference>
<dbReference type="PANTHER" id="PTHR11941:SF54">
    <property type="entry name" value="ENOYL-COA HYDRATASE, MITOCHONDRIAL"/>
    <property type="match status" value="1"/>
</dbReference>
<evidence type="ECO:0000256" key="6">
    <source>
        <dbReference type="RuleBase" id="RU003707"/>
    </source>
</evidence>
<dbReference type="InterPro" id="IPR018376">
    <property type="entry name" value="Enoyl-CoA_hyd/isom_CS"/>
</dbReference>
<dbReference type="PROSITE" id="PS00166">
    <property type="entry name" value="ENOYL_COA_HYDRATASE"/>
    <property type="match status" value="1"/>
</dbReference>
<keyword evidence="7" id="KW-0413">Isomerase</keyword>
<dbReference type="Gene3D" id="3.90.226.10">
    <property type="entry name" value="2-enoyl-CoA Hydratase, Chain A, domain 1"/>
    <property type="match status" value="1"/>
</dbReference>
<dbReference type="GO" id="GO:0006635">
    <property type="term" value="P:fatty acid beta-oxidation"/>
    <property type="evidence" value="ECO:0007669"/>
    <property type="project" value="TreeGrafter"/>
</dbReference>
<evidence type="ECO:0000256" key="1">
    <source>
        <dbReference type="ARBA" id="ARBA00002994"/>
    </source>
</evidence>
<comment type="function">
    <text evidence="1">Could possibly oxidize fatty acids using specific components.</text>
</comment>
<dbReference type="EMBL" id="VXLC01000021">
    <property type="protein sequence ID" value="KAA8884423.1"/>
    <property type="molecule type" value="Genomic_DNA"/>
</dbReference>
<accession>A0A5N0E622</accession>
<dbReference type="RefSeq" id="WP_150406402.1">
    <property type="nucleotide sequence ID" value="NZ_VXLC01000021.1"/>
</dbReference>
<gene>
    <name evidence="7" type="ORF">F3087_35055</name>
</gene>
<dbReference type="InterPro" id="IPR001753">
    <property type="entry name" value="Enoyl-CoA_hydra/iso"/>
</dbReference>
<evidence type="ECO:0000256" key="5">
    <source>
        <dbReference type="ARBA" id="ARBA00023717"/>
    </source>
</evidence>
<keyword evidence="3" id="KW-0443">Lipid metabolism</keyword>
<name>A0A5N0E622_9NOCA</name>
<dbReference type="AlphaFoldDB" id="A0A5N0E622"/>
<reference evidence="7 8" key="1">
    <citation type="submission" date="2019-09" db="EMBL/GenBank/DDBJ databases">
        <authorList>
            <person name="Wang X."/>
        </authorList>
    </citation>
    <scope>NUCLEOTIDE SEQUENCE [LARGE SCALE GENOMIC DNA]</scope>
    <source>
        <strain evidence="7 8">CICC 11023</strain>
    </source>
</reference>
<evidence type="ECO:0000256" key="4">
    <source>
        <dbReference type="ARBA" id="ARBA00023709"/>
    </source>
</evidence>
<sequence length="315" mass="33497">MSLIRTEQDGAVLTVWLDNPPYNFLTSEIMSALADLLTSLERDTTTRAVILTSAVEDVFVSHYDVAEILAGAAASPVTLTRRAAAAALHTSRAADRIPGGQAALARAGAGGVADLRRYHEVCRRMRNSDKVFVAALNGRTLGGGCELALSCDLRLMADGPYEIGQPEILVGIIPGGGGTQMLTRVLGAARALELCLEGAPITPARAHEIGLVHRLVAPEGLMDEARTTAARLARRSPVAVAALKRAVYEGGSESLEKGLHVERTGFLETSSTATAQHAMQLYLDEIREVESSGRDLASFVAERLPRWVEGSVADF</sequence>
<comment type="catalytic activity">
    <reaction evidence="4">
        <text>a (3S)-3-hydroxyacyl-CoA = a (2E)-enoyl-CoA + H2O</text>
        <dbReference type="Rhea" id="RHEA:16105"/>
        <dbReference type="ChEBI" id="CHEBI:15377"/>
        <dbReference type="ChEBI" id="CHEBI:57318"/>
        <dbReference type="ChEBI" id="CHEBI:58856"/>
        <dbReference type="EC" id="4.2.1.17"/>
    </reaction>
</comment>
<dbReference type="InterPro" id="IPR029045">
    <property type="entry name" value="ClpP/crotonase-like_dom_sf"/>
</dbReference>
<evidence type="ECO:0000313" key="7">
    <source>
        <dbReference type="EMBL" id="KAA8884423.1"/>
    </source>
</evidence>
<dbReference type="OrthoDB" id="9775794at2"/>
<evidence type="ECO:0000313" key="8">
    <source>
        <dbReference type="Proteomes" id="UP000323876"/>
    </source>
</evidence>
<keyword evidence="8" id="KW-1185">Reference proteome</keyword>
<dbReference type="CDD" id="cd06558">
    <property type="entry name" value="crotonase-like"/>
    <property type="match status" value="1"/>
</dbReference>
<evidence type="ECO:0000256" key="2">
    <source>
        <dbReference type="ARBA" id="ARBA00005254"/>
    </source>
</evidence>
<proteinExistence type="inferred from homology"/>
<protein>
    <submittedName>
        <fullName evidence="7">Enoyl-CoA hydratase/isomerase family protein</fullName>
    </submittedName>
</protein>
<dbReference type="GO" id="GO:0016853">
    <property type="term" value="F:isomerase activity"/>
    <property type="evidence" value="ECO:0007669"/>
    <property type="project" value="UniProtKB-KW"/>
</dbReference>
<dbReference type="PANTHER" id="PTHR11941">
    <property type="entry name" value="ENOYL-COA HYDRATASE-RELATED"/>
    <property type="match status" value="1"/>
</dbReference>
<dbReference type="Proteomes" id="UP000323876">
    <property type="component" value="Unassembled WGS sequence"/>
</dbReference>